<comment type="similarity">
    <text evidence="1">Belongs to the LysR transcriptional regulatory family.</text>
</comment>
<dbReference type="PANTHER" id="PTHR30126">
    <property type="entry name" value="HTH-TYPE TRANSCRIPTIONAL REGULATOR"/>
    <property type="match status" value="1"/>
</dbReference>
<reference evidence="6 7" key="2">
    <citation type="submission" date="2018-06" db="EMBL/GenBank/DDBJ databases">
        <authorList>
            <person name="Zhirakovskaya E."/>
        </authorList>
    </citation>
    <scope>NUCLEOTIDE SEQUENCE [LARGE SCALE GENOMIC DNA]</scope>
    <source>
        <strain evidence="6 7">FBKL4.011</strain>
    </source>
</reference>
<keyword evidence="3" id="KW-0238">DNA-binding</keyword>
<dbReference type="InterPro" id="IPR036390">
    <property type="entry name" value="WH_DNA-bd_sf"/>
</dbReference>
<sequence length="271" mass="30760">MNLRHFDFFIQVAESQSITEAAKRLHISQPAVSMQIKRLEQELGVFLLTPHARGFLLTDAGKVFLDYAKRMVSLQEQMTRSLEEFRKGKRGHIIIGASPLIGTYVLPSYIATFLQKYNGIQIDLRLYPEEQVEKLVRDGKIDIGVSFISPSDPFSLRITKFYTDYVVPIQPTHPFPKDVCLVPKDIPQIPISTSYIECETTEYAKQSILAGLGWGICLKSAVKHELQTGLLTIRSSPHFSLQLPLHLITRPAEKLAKSLWIVLNYLSEKSF</sequence>
<dbReference type="RefSeq" id="WP_113658120.1">
    <property type="nucleotide sequence ID" value="NZ_KZ845664.1"/>
</dbReference>
<dbReference type="Pfam" id="PF03466">
    <property type="entry name" value="LysR_substrate"/>
    <property type="match status" value="2"/>
</dbReference>
<name>A0A364K809_9BACL</name>
<dbReference type="GO" id="GO:0003700">
    <property type="term" value="F:DNA-binding transcription factor activity"/>
    <property type="evidence" value="ECO:0007669"/>
    <property type="project" value="InterPro"/>
</dbReference>
<evidence type="ECO:0000256" key="3">
    <source>
        <dbReference type="ARBA" id="ARBA00023125"/>
    </source>
</evidence>
<dbReference type="GO" id="GO:0000976">
    <property type="term" value="F:transcription cis-regulatory region binding"/>
    <property type="evidence" value="ECO:0007669"/>
    <property type="project" value="TreeGrafter"/>
</dbReference>
<evidence type="ECO:0000256" key="4">
    <source>
        <dbReference type="ARBA" id="ARBA00023163"/>
    </source>
</evidence>
<evidence type="ECO:0000256" key="1">
    <source>
        <dbReference type="ARBA" id="ARBA00009437"/>
    </source>
</evidence>
<dbReference type="AlphaFoldDB" id="A0A364K809"/>
<dbReference type="Proteomes" id="UP000251213">
    <property type="component" value="Unassembled WGS sequence"/>
</dbReference>
<keyword evidence="2" id="KW-0805">Transcription regulation</keyword>
<organism evidence="6 7">
    <name type="scientific">Thermoflavimicrobium daqui</name>
    <dbReference type="NCBI Taxonomy" id="2137476"/>
    <lineage>
        <taxon>Bacteria</taxon>
        <taxon>Bacillati</taxon>
        <taxon>Bacillota</taxon>
        <taxon>Bacilli</taxon>
        <taxon>Bacillales</taxon>
        <taxon>Thermoactinomycetaceae</taxon>
        <taxon>Thermoflavimicrobium</taxon>
    </lineage>
</organism>
<gene>
    <name evidence="6" type="ORF">DL897_05445</name>
</gene>
<keyword evidence="4" id="KW-0804">Transcription</keyword>
<dbReference type="SUPFAM" id="SSF53850">
    <property type="entry name" value="Periplasmic binding protein-like II"/>
    <property type="match status" value="1"/>
</dbReference>
<dbReference type="Pfam" id="PF00126">
    <property type="entry name" value="HTH_1"/>
    <property type="match status" value="1"/>
</dbReference>
<proteinExistence type="inferred from homology"/>
<accession>A0A364K809</accession>
<comment type="caution">
    <text evidence="6">The sequence shown here is derived from an EMBL/GenBank/DDBJ whole genome shotgun (WGS) entry which is preliminary data.</text>
</comment>
<dbReference type="FunFam" id="1.10.10.10:FF:000001">
    <property type="entry name" value="LysR family transcriptional regulator"/>
    <property type="match status" value="1"/>
</dbReference>
<dbReference type="InterPro" id="IPR036388">
    <property type="entry name" value="WH-like_DNA-bd_sf"/>
</dbReference>
<evidence type="ECO:0000256" key="2">
    <source>
        <dbReference type="ARBA" id="ARBA00023015"/>
    </source>
</evidence>
<evidence type="ECO:0000313" key="6">
    <source>
        <dbReference type="EMBL" id="RAL26436.1"/>
    </source>
</evidence>
<dbReference type="PRINTS" id="PR00039">
    <property type="entry name" value="HTHLYSR"/>
</dbReference>
<dbReference type="Gene3D" id="1.10.10.10">
    <property type="entry name" value="Winged helix-like DNA-binding domain superfamily/Winged helix DNA-binding domain"/>
    <property type="match status" value="1"/>
</dbReference>
<dbReference type="SUPFAM" id="SSF46785">
    <property type="entry name" value="Winged helix' DNA-binding domain"/>
    <property type="match status" value="1"/>
</dbReference>
<protein>
    <recommendedName>
        <fullName evidence="5">HTH lysR-type domain-containing protein</fullName>
    </recommendedName>
</protein>
<evidence type="ECO:0000259" key="5">
    <source>
        <dbReference type="PROSITE" id="PS50931"/>
    </source>
</evidence>
<dbReference type="EMBL" id="QJKK01000002">
    <property type="protein sequence ID" value="RAL26436.1"/>
    <property type="molecule type" value="Genomic_DNA"/>
</dbReference>
<dbReference type="Gene3D" id="3.40.190.10">
    <property type="entry name" value="Periplasmic binding protein-like II"/>
    <property type="match status" value="1"/>
</dbReference>
<feature type="domain" description="HTH lysR-type" evidence="5">
    <location>
        <begin position="1"/>
        <end position="58"/>
    </location>
</feature>
<evidence type="ECO:0000313" key="7">
    <source>
        <dbReference type="Proteomes" id="UP000251213"/>
    </source>
</evidence>
<keyword evidence="7" id="KW-1185">Reference proteome</keyword>
<reference evidence="6 7" key="1">
    <citation type="submission" date="2018-06" db="EMBL/GenBank/DDBJ databases">
        <title>Thermoflavimicrobium daqus sp. nov., a thermophilic microbe isolated from Moutai-flavour Daqu.</title>
        <authorList>
            <person name="Wang X."/>
            <person name="Zhou H."/>
        </authorList>
    </citation>
    <scope>NUCLEOTIDE SEQUENCE [LARGE SCALE GENOMIC DNA]</scope>
    <source>
        <strain evidence="6 7">FBKL4.011</strain>
    </source>
</reference>
<dbReference type="OrthoDB" id="9803735at2"/>
<dbReference type="PANTHER" id="PTHR30126:SF40">
    <property type="entry name" value="HTH-TYPE TRANSCRIPTIONAL REGULATOR GLTR"/>
    <property type="match status" value="1"/>
</dbReference>
<dbReference type="PROSITE" id="PS50931">
    <property type="entry name" value="HTH_LYSR"/>
    <property type="match status" value="1"/>
</dbReference>
<dbReference type="InterPro" id="IPR005119">
    <property type="entry name" value="LysR_subst-bd"/>
</dbReference>
<dbReference type="InterPro" id="IPR000847">
    <property type="entry name" value="LysR_HTH_N"/>
</dbReference>